<keyword evidence="2" id="KW-1185">Reference proteome</keyword>
<gene>
    <name evidence="1" type="ORF">K466DRAFT_589678</name>
</gene>
<name>A0A5C3P5C7_9APHY</name>
<dbReference type="EMBL" id="ML211389">
    <property type="protein sequence ID" value="TFK83490.1"/>
    <property type="molecule type" value="Genomic_DNA"/>
</dbReference>
<dbReference type="AlphaFoldDB" id="A0A5C3P5C7"/>
<reference evidence="1 2" key="1">
    <citation type="journal article" date="2019" name="Nat. Ecol. Evol.">
        <title>Megaphylogeny resolves global patterns of mushroom evolution.</title>
        <authorList>
            <person name="Varga T."/>
            <person name="Krizsan K."/>
            <person name="Foldi C."/>
            <person name="Dima B."/>
            <person name="Sanchez-Garcia M."/>
            <person name="Sanchez-Ramirez S."/>
            <person name="Szollosi G.J."/>
            <person name="Szarkandi J.G."/>
            <person name="Papp V."/>
            <person name="Albert L."/>
            <person name="Andreopoulos W."/>
            <person name="Angelini C."/>
            <person name="Antonin V."/>
            <person name="Barry K.W."/>
            <person name="Bougher N.L."/>
            <person name="Buchanan P."/>
            <person name="Buyck B."/>
            <person name="Bense V."/>
            <person name="Catcheside P."/>
            <person name="Chovatia M."/>
            <person name="Cooper J."/>
            <person name="Damon W."/>
            <person name="Desjardin D."/>
            <person name="Finy P."/>
            <person name="Geml J."/>
            <person name="Haridas S."/>
            <person name="Hughes K."/>
            <person name="Justo A."/>
            <person name="Karasinski D."/>
            <person name="Kautmanova I."/>
            <person name="Kiss B."/>
            <person name="Kocsube S."/>
            <person name="Kotiranta H."/>
            <person name="LaButti K.M."/>
            <person name="Lechner B.E."/>
            <person name="Liimatainen K."/>
            <person name="Lipzen A."/>
            <person name="Lukacs Z."/>
            <person name="Mihaltcheva S."/>
            <person name="Morgado L.N."/>
            <person name="Niskanen T."/>
            <person name="Noordeloos M.E."/>
            <person name="Ohm R.A."/>
            <person name="Ortiz-Santana B."/>
            <person name="Ovrebo C."/>
            <person name="Racz N."/>
            <person name="Riley R."/>
            <person name="Savchenko A."/>
            <person name="Shiryaev A."/>
            <person name="Soop K."/>
            <person name="Spirin V."/>
            <person name="Szebenyi C."/>
            <person name="Tomsovsky M."/>
            <person name="Tulloss R.E."/>
            <person name="Uehling J."/>
            <person name="Grigoriev I.V."/>
            <person name="Vagvolgyi C."/>
            <person name="Papp T."/>
            <person name="Martin F.M."/>
            <person name="Miettinen O."/>
            <person name="Hibbett D.S."/>
            <person name="Nagy L.G."/>
        </authorList>
    </citation>
    <scope>NUCLEOTIDE SEQUENCE [LARGE SCALE GENOMIC DNA]</scope>
    <source>
        <strain evidence="1 2">HHB13444</strain>
    </source>
</reference>
<proteinExistence type="predicted"/>
<dbReference type="Proteomes" id="UP000308197">
    <property type="component" value="Unassembled WGS sequence"/>
</dbReference>
<evidence type="ECO:0000313" key="2">
    <source>
        <dbReference type="Proteomes" id="UP000308197"/>
    </source>
</evidence>
<sequence length="98" mass="10882">MLMGKRAVAAAPVRSARILIIVLRGAGVRSESPAGLHIERSDPSAIFDYRFSDRRRVIRGSIPGDVVNHNRMPAIPSLLYKLLLELWDSHMSSMSVMP</sequence>
<organism evidence="1 2">
    <name type="scientific">Polyporus arcularius HHB13444</name>
    <dbReference type="NCBI Taxonomy" id="1314778"/>
    <lineage>
        <taxon>Eukaryota</taxon>
        <taxon>Fungi</taxon>
        <taxon>Dikarya</taxon>
        <taxon>Basidiomycota</taxon>
        <taxon>Agaricomycotina</taxon>
        <taxon>Agaricomycetes</taxon>
        <taxon>Polyporales</taxon>
        <taxon>Polyporaceae</taxon>
        <taxon>Polyporus</taxon>
    </lineage>
</organism>
<dbReference type="InParanoid" id="A0A5C3P5C7"/>
<accession>A0A5C3P5C7</accession>
<protein>
    <submittedName>
        <fullName evidence="1">Uncharacterized protein</fullName>
    </submittedName>
</protein>
<evidence type="ECO:0000313" key="1">
    <source>
        <dbReference type="EMBL" id="TFK83490.1"/>
    </source>
</evidence>